<protein>
    <submittedName>
        <fullName evidence="2">TfoX/Sxy family protein</fullName>
    </submittedName>
</protein>
<reference evidence="2" key="1">
    <citation type="submission" date="2021-10" db="EMBL/GenBank/DDBJ databases">
        <authorList>
            <person name="Lyu M."/>
            <person name="Wang X."/>
            <person name="Meng X."/>
            <person name="Xu K."/>
        </authorList>
    </citation>
    <scope>NUCLEOTIDE SEQUENCE</scope>
    <source>
        <strain evidence="2">A6</strain>
    </source>
</reference>
<evidence type="ECO:0000313" key="3">
    <source>
        <dbReference type="Proteomes" id="UP001165293"/>
    </source>
</evidence>
<accession>A0ABS8JF52</accession>
<dbReference type="InterPro" id="IPR047525">
    <property type="entry name" value="TfoX-like"/>
</dbReference>
<dbReference type="EMBL" id="JAJGAK010000001">
    <property type="protein sequence ID" value="MCC8362232.1"/>
    <property type="molecule type" value="Genomic_DNA"/>
</dbReference>
<organism evidence="2 3">
    <name type="scientific">Noviluteimonas lactosilytica</name>
    <dbReference type="NCBI Taxonomy" id="2888523"/>
    <lineage>
        <taxon>Bacteria</taxon>
        <taxon>Pseudomonadati</taxon>
        <taxon>Pseudomonadota</taxon>
        <taxon>Gammaproteobacteria</taxon>
        <taxon>Lysobacterales</taxon>
        <taxon>Lysobacteraceae</taxon>
        <taxon>Noviluteimonas</taxon>
    </lineage>
</organism>
<dbReference type="PANTHER" id="PTHR36121:SF1">
    <property type="entry name" value="PROTEIN SXY"/>
    <property type="match status" value="1"/>
</dbReference>
<keyword evidence="3" id="KW-1185">Reference proteome</keyword>
<dbReference type="Proteomes" id="UP001165293">
    <property type="component" value="Unassembled WGS sequence"/>
</dbReference>
<dbReference type="SUPFAM" id="SSF159894">
    <property type="entry name" value="YgaC/TfoX-N like"/>
    <property type="match status" value="1"/>
</dbReference>
<proteinExistence type="predicted"/>
<evidence type="ECO:0000259" key="1">
    <source>
        <dbReference type="Pfam" id="PF04993"/>
    </source>
</evidence>
<dbReference type="RefSeq" id="WP_230525850.1">
    <property type="nucleotide sequence ID" value="NZ_JAJGAK010000001.1"/>
</dbReference>
<name>A0ABS8JF52_9GAMM</name>
<dbReference type="Pfam" id="PF04993">
    <property type="entry name" value="TfoX_N"/>
    <property type="match status" value="1"/>
</dbReference>
<feature type="domain" description="TfoX N-terminal" evidence="1">
    <location>
        <begin position="11"/>
        <end position="103"/>
    </location>
</feature>
<dbReference type="InterPro" id="IPR007076">
    <property type="entry name" value="TfoX_N"/>
</dbReference>
<evidence type="ECO:0000313" key="2">
    <source>
        <dbReference type="EMBL" id="MCC8362232.1"/>
    </source>
</evidence>
<dbReference type="PANTHER" id="PTHR36121">
    <property type="entry name" value="PROTEIN SXY"/>
    <property type="match status" value="1"/>
</dbReference>
<dbReference type="Gene3D" id="3.30.1460.30">
    <property type="entry name" value="YgaC/TfoX-N like chaperone"/>
    <property type="match status" value="1"/>
</dbReference>
<sequence length="120" mass="13414">MSEDFLDYLRELFSDFGPIDTRAMFGGHGVYFDGRIIGVVIDDEIYLKADDETRAAFEAAGCAPFVYHSRGKTVAMSYWSLPAEAMDSPQAFEPWARRANEAALRKPLGRKRGRKSGNGE</sequence>
<comment type="caution">
    <text evidence="2">The sequence shown here is derived from an EMBL/GenBank/DDBJ whole genome shotgun (WGS) entry which is preliminary data.</text>
</comment>
<gene>
    <name evidence="2" type="ORF">LK996_03980</name>
</gene>